<name>A0A0L6VLA5_9BASI</name>
<dbReference type="InterPro" id="IPR036397">
    <property type="entry name" value="RNaseH_sf"/>
</dbReference>
<proteinExistence type="predicted"/>
<dbReference type="STRING" id="27349.A0A0L6VLA5"/>
<dbReference type="VEuPathDB" id="FungiDB:VP01_1384g2"/>
<feature type="domain" description="Tc1-like transposase DDE" evidence="1">
    <location>
        <begin position="64"/>
        <end position="117"/>
    </location>
</feature>
<dbReference type="AlphaFoldDB" id="A0A0L6VLA5"/>
<dbReference type="PANTHER" id="PTHR46564">
    <property type="entry name" value="TRANSPOSASE"/>
    <property type="match status" value="1"/>
</dbReference>
<dbReference type="EMBL" id="LAVV01004276">
    <property type="protein sequence ID" value="KNZ61561.1"/>
    <property type="molecule type" value="Genomic_DNA"/>
</dbReference>
<dbReference type="PANTHER" id="PTHR46564:SF1">
    <property type="entry name" value="TRANSPOSASE"/>
    <property type="match status" value="1"/>
</dbReference>
<accession>A0A0L6VLA5</accession>
<dbReference type="InterPro" id="IPR038717">
    <property type="entry name" value="Tc1-like_DDE_dom"/>
</dbReference>
<evidence type="ECO:0000313" key="3">
    <source>
        <dbReference type="Proteomes" id="UP000037035"/>
    </source>
</evidence>
<evidence type="ECO:0000313" key="2">
    <source>
        <dbReference type="EMBL" id="KNZ61561.1"/>
    </source>
</evidence>
<dbReference type="GO" id="GO:0003676">
    <property type="term" value="F:nucleic acid binding"/>
    <property type="evidence" value="ECO:0007669"/>
    <property type="project" value="InterPro"/>
</dbReference>
<dbReference type="Gene3D" id="3.30.420.10">
    <property type="entry name" value="Ribonuclease H-like superfamily/Ribonuclease H"/>
    <property type="match status" value="1"/>
</dbReference>
<gene>
    <name evidence="2" type="ORF">VP01_1384g2</name>
</gene>
<evidence type="ECO:0000259" key="1">
    <source>
        <dbReference type="Pfam" id="PF13358"/>
    </source>
</evidence>
<sequence length="183" mass="20836">MIIDFQTVLLLVDRALPRDHSESFQRPAICLRNLLQTFATSRCGTTATSMRPMLHGSLCSPMMNSILVMDNVVINQNPRVSDLFEGEGVRLIYLPPYCLELNQIEVCFSQVKSHLRRTQGLYLPAFSMKSIAILVKTAPCLMRATLKCEFFLFIPLFFLHSSPLLITFTKLLHHKPLCPHLTE</sequence>
<dbReference type="Pfam" id="PF13358">
    <property type="entry name" value="DDE_3"/>
    <property type="match status" value="1"/>
</dbReference>
<keyword evidence="3" id="KW-1185">Reference proteome</keyword>
<dbReference type="Proteomes" id="UP000037035">
    <property type="component" value="Unassembled WGS sequence"/>
</dbReference>
<comment type="caution">
    <text evidence="2">The sequence shown here is derived from an EMBL/GenBank/DDBJ whole genome shotgun (WGS) entry which is preliminary data.</text>
</comment>
<organism evidence="2 3">
    <name type="scientific">Puccinia sorghi</name>
    <dbReference type="NCBI Taxonomy" id="27349"/>
    <lineage>
        <taxon>Eukaryota</taxon>
        <taxon>Fungi</taxon>
        <taxon>Dikarya</taxon>
        <taxon>Basidiomycota</taxon>
        <taxon>Pucciniomycotina</taxon>
        <taxon>Pucciniomycetes</taxon>
        <taxon>Pucciniales</taxon>
        <taxon>Pucciniaceae</taxon>
        <taxon>Puccinia</taxon>
    </lineage>
</organism>
<reference evidence="2 3" key="1">
    <citation type="submission" date="2015-08" db="EMBL/GenBank/DDBJ databases">
        <title>Next Generation Sequencing and Analysis of the Genome of Puccinia sorghi L Schw, the Causal Agent of Maize Common Rust.</title>
        <authorList>
            <person name="Rochi L."/>
            <person name="Burguener G."/>
            <person name="Darino M."/>
            <person name="Turjanski A."/>
            <person name="Kreff E."/>
            <person name="Dieguez M.J."/>
            <person name="Sacco F."/>
        </authorList>
    </citation>
    <scope>NUCLEOTIDE SEQUENCE [LARGE SCALE GENOMIC DNA]</scope>
    <source>
        <strain evidence="2 3">RO10H11247</strain>
    </source>
</reference>
<protein>
    <recommendedName>
        <fullName evidence="1">Tc1-like transposase DDE domain-containing protein</fullName>
    </recommendedName>
</protein>
<dbReference type="OrthoDB" id="2266637at2759"/>